<dbReference type="OrthoDB" id="4555598at2"/>
<evidence type="ECO:0000256" key="4">
    <source>
        <dbReference type="ARBA" id="ARBA00022692"/>
    </source>
</evidence>
<evidence type="ECO:0000313" key="9">
    <source>
        <dbReference type="EMBL" id="AJW80234.1"/>
    </source>
</evidence>
<dbReference type="Gene3D" id="2.60.40.2880">
    <property type="entry name" value="MmpS1-5, C-terminal soluble domain"/>
    <property type="match status" value="1"/>
</dbReference>
<evidence type="ECO:0000256" key="6">
    <source>
        <dbReference type="ARBA" id="ARBA00023136"/>
    </source>
</evidence>
<reference evidence="9 10" key="1">
    <citation type="journal article" date="2015" name="Genome Announc.">
        <title>Complete Genome Sequence of Clavibacter michiganensis subsp. insidiosus R1-1 Using PacBio Single-Molecule Real-Time Technology.</title>
        <authorList>
            <person name="Lu Y."/>
            <person name="Samac D.A."/>
            <person name="Glazebrook J."/>
            <person name="Ishimaru C.A."/>
        </authorList>
    </citation>
    <scope>NUCLEOTIDE SEQUENCE [LARGE SCALE GENOMIC DNA]</scope>
    <source>
        <strain evidence="9 10">R1-1</strain>
    </source>
</reference>
<dbReference type="KEGG" id="cmh:VO01_14905"/>
<keyword evidence="6 8" id="KW-0472">Membrane</keyword>
<sequence>MTFRYAPEPEPAPPRERKTSNGIGLAALIVGVAALIGSLIPLVNYASGFLAVVGIVLGIIGLLLRDRPKGRALAGLIVSVAALILSIVLAIAYTVGIVTIIGDAVEESRSSASPVPLPEPQGTGSPDDGVTADDVTADDVTVSYELTGTVPTVSAAWSGRLGEVFGADEAADQPLPFTREVVLTGGSAFGDERLILVGTGGAEAGDVTCRILVDGTVVTEQTASGAHARAACVVTAAEVRAAAG</sequence>
<dbReference type="Pfam" id="PF05423">
    <property type="entry name" value="Mycobact_memb"/>
    <property type="match status" value="1"/>
</dbReference>
<accession>A0A0D5CLR6</accession>
<evidence type="ECO:0000313" key="10">
    <source>
        <dbReference type="Proteomes" id="UP000032604"/>
    </source>
</evidence>
<comment type="similarity">
    <text evidence="2">Belongs to the MmpS family.</text>
</comment>
<evidence type="ECO:0008006" key="11">
    <source>
        <dbReference type="Google" id="ProtNLM"/>
    </source>
</evidence>
<comment type="subcellular location">
    <subcellularLocation>
        <location evidence="1">Cell membrane</location>
    </subcellularLocation>
</comment>
<dbReference type="HOGENOM" id="CLU_099357_0_0_11"/>
<proteinExistence type="inferred from homology"/>
<evidence type="ECO:0000256" key="8">
    <source>
        <dbReference type="SAM" id="Phobius"/>
    </source>
</evidence>
<evidence type="ECO:0000256" key="5">
    <source>
        <dbReference type="ARBA" id="ARBA00022989"/>
    </source>
</evidence>
<evidence type="ECO:0000256" key="7">
    <source>
        <dbReference type="SAM" id="MobiDB-lite"/>
    </source>
</evidence>
<feature type="region of interest" description="Disordered" evidence="7">
    <location>
        <begin position="110"/>
        <end position="132"/>
    </location>
</feature>
<organism evidence="9 10">
    <name type="scientific">Clavibacter michiganensis subsp. insidiosus</name>
    <dbReference type="NCBI Taxonomy" id="33014"/>
    <lineage>
        <taxon>Bacteria</taxon>
        <taxon>Bacillati</taxon>
        <taxon>Actinomycetota</taxon>
        <taxon>Actinomycetes</taxon>
        <taxon>Micrococcales</taxon>
        <taxon>Microbacteriaceae</taxon>
        <taxon>Clavibacter</taxon>
    </lineage>
</organism>
<feature type="transmembrane region" description="Helical" evidence="8">
    <location>
        <begin position="76"/>
        <end position="101"/>
    </location>
</feature>
<evidence type="ECO:0000256" key="2">
    <source>
        <dbReference type="ARBA" id="ARBA00007531"/>
    </source>
</evidence>
<gene>
    <name evidence="9" type="ORF">VO01_14905</name>
</gene>
<dbReference type="RefSeq" id="WP_045529963.1">
    <property type="nucleotide sequence ID" value="NZ_CP011043.1"/>
</dbReference>
<dbReference type="EMBL" id="CP011043">
    <property type="protein sequence ID" value="AJW80234.1"/>
    <property type="molecule type" value="Genomic_DNA"/>
</dbReference>
<dbReference type="AlphaFoldDB" id="A0A0D5CLR6"/>
<keyword evidence="3" id="KW-1003">Cell membrane</keyword>
<dbReference type="Proteomes" id="UP000032604">
    <property type="component" value="Chromosome"/>
</dbReference>
<dbReference type="PATRIC" id="fig|33014.5.peg.3072"/>
<feature type="transmembrane region" description="Helical" evidence="8">
    <location>
        <begin position="46"/>
        <end position="64"/>
    </location>
</feature>
<feature type="transmembrane region" description="Helical" evidence="8">
    <location>
        <begin position="21"/>
        <end position="40"/>
    </location>
</feature>
<dbReference type="InterPro" id="IPR008693">
    <property type="entry name" value="MmpS"/>
</dbReference>
<evidence type="ECO:0000256" key="3">
    <source>
        <dbReference type="ARBA" id="ARBA00022475"/>
    </source>
</evidence>
<keyword evidence="4 8" id="KW-0812">Transmembrane</keyword>
<dbReference type="GO" id="GO:0005886">
    <property type="term" value="C:plasma membrane"/>
    <property type="evidence" value="ECO:0007669"/>
    <property type="project" value="UniProtKB-SubCell"/>
</dbReference>
<protein>
    <recommendedName>
        <fullName evidence="11">DUF4190 domain-containing protein</fullName>
    </recommendedName>
</protein>
<evidence type="ECO:0000256" key="1">
    <source>
        <dbReference type="ARBA" id="ARBA00004236"/>
    </source>
</evidence>
<keyword evidence="5 8" id="KW-1133">Transmembrane helix</keyword>
<name>A0A0D5CLR6_9MICO</name>
<dbReference type="InterPro" id="IPR038468">
    <property type="entry name" value="MmpS_C"/>
</dbReference>